<reference evidence="4" key="1">
    <citation type="submission" date="2022-11" db="UniProtKB">
        <authorList>
            <consortium name="WormBaseParasite"/>
        </authorList>
    </citation>
    <scope>IDENTIFICATION</scope>
</reference>
<keyword evidence="2" id="KW-0812">Transmembrane</keyword>
<evidence type="ECO:0000313" key="3">
    <source>
        <dbReference type="Proteomes" id="UP000887565"/>
    </source>
</evidence>
<dbReference type="Proteomes" id="UP000887565">
    <property type="component" value="Unplaced"/>
</dbReference>
<evidence type="ECO:0000256" key="2">
    <source>
        <dbReference type="SAM" id="Phobius"/>
    </source>
</evidence>
<protein>
    <submittedName>
        <fullName evidence="4">Uncharacterized protein</fullName>
    </submittedName>
</protein>
<proteinExistence type="predicted"/>
<accession>A0A915KSC8</accession>
<keyword evidence="2" id="KW-1133">Transmembrane helix</keyword>
<name>A0A915KSC8_ROMCU</name>
<feature type="transmembrane region" description="Helical" evidence="2">
    <location>
        <begin position="106"/>
        <end position="126"/>
    </location>
</feature>
<dbReference type="AlphaFoldDB" id="A0A915KSC8"/>
<feature type="region of interest" description="Disordered" evidence="1">
    <location>
        <begin position="229"/>
        <end position="270"/>
    </location>
</feature>
<organism evidence="3 4">
    <name type="scientific">Romanomermis culicivorax</name>
    <name type="common">Nematode worm</name>
    <dbReference type="NCBI Taxonomy" id="13658"/>
    <lineage>
        <taxon>Eukaryota</taxon>
        <taxon>Metazoa</taxon>
        <taxon>Ecdysozoa</taxon>
        <taxon>Nematoda</taxon>
        <taxon>Enoplea</taxon>
        <taxon>Dorylaimia</taxon>
        <taxon>Mermithida</taxon>
        <taxon>Mermithoidea</taxon>
        <taxon>Mermithidae</taxon>
        <taxon>Romanomermis</taxon>
    </lineage>
</organism>
<evidence type="ECO:0000313" key="4">
    <source>
        <dbReference type="WBParaSite" id="nRc.2.0.1.t41005-RA"/>
    </source>
</evidence>
<evidence type="ECO:0000256" key="1">
    <source>
        <dbReference type="SAM" id="MobiDB-lite"/>
    </source>
</evidence>
<feature type="compositionally biased region" description="Basic and acidic residues" evidence="1">
    <location>
        <begin position="229"/>
        <end position="253"/>
    </location>
</feature>
<sequence>MEKVLVTCYSNIGNCSFNSTVCILNSTFCLILTNPQPFCDLLVDNGTYTGQYAVAVTSVKLNRTTYCTFNAAQESNSSTPVDTSTLQTRGRLRSTPPAYHRKESDFYIFIGAVTLVFGLGLIFGTICTYCNRKIHVEHQFKQRVAYQQKNACSKTSVGEIKTHVHLGRSYETPEAAASTASHVNKCEKSYWPIDAVDDEDTSTAEDDSDGAGDEFGLWSEWFLADGSFSRRTERQEEKGGRMSHDDNNDHYYDSDTTPESDRMKRKAICF</sequence>
<dbReference type="WBParaSite" id="nRc.2.0.1.t41005-RA">
    <property type="protein sequence ID" value="nRc.2.0.1.t41005-RA"/>
    <property type="gene ID" value="nRc.2.0.1.g41005"/>
</dbReference>
<keyword evidence="3" id="KW-1185">Reference proteome</keyword>
<keyword evidence="2" id="KW-0472">Membrane</keyword>